<proteinExistence type="predicted"/>
<protein>
    <submittedName>
        <fullName evidence="2">Uncharacterized protein</fullName>
    </submittedName>
</protein>
<keyword evidence="3" id="KW-1185">Reference proteome</keyword>
<organism evidence="2 3">
    <name type="scientific">Gigaspora margarita</name>
    <dbReference type="NCBI Taxonomy" id="4874"/>
    <lineage>
        <taxon>Eukaryota</taxon>
        <taxon>Fungi</taxon>
        <taxon>Fungi incertae sedis</taxon>
        <taxon>Mucoromycota</taxon>
        <taxon>Glomeromycotina</taxon>
        <taxon>Glomeromycetes</taxon>
        <taxon>Diversisporales</taxon>
        <taxon>Gigasporaceae</taxon>
        <taxon>Gigaspora</taxon>
    </lineage>
</organism>
<dbReference type="OrthoDB" id="2423155at2759"/>
<evidence type="ECO:0000313" key="2">
    <source>
        <dbReference type="EMBL" id="KAF0414550.1"/>
    </source>
</evidence>
<sequence length="320" mass="36230">MCSIEVNTFSNVSIPDTSNIQDSVRSAIIEFHLISFESVDDELVTDCIAQILKEGEKFRNVTTKSISESTIMSQHCGEIITHVEFLTQNHVKGKVFLEILEDILSWAQKCKNESEAIETEYRNIRGRLNTILKKLQTRNEDVDEEIKKKTDSAIKAKEEGKSFRNKAISSIAVLLPAMASTISVAVIPGAQHALGVTVPITTAAGKNAINTWRKRGDCYGLARSLKSEILKLEEVTRKISEIIKVTQQIISTFNGLQIFWQKQVDEVSGLISRFNHTMNSNLYYNEMKGRAVINNWKKVQKQYESYNSTVRNVMNETYMI</sequence>
<keyword evidence="1" id="KW-0175">Coiled coil</keyword>
<dbReference type="EMBL" id="WTPW01001784">
    <property type="protein sequence ID" value="KAF0414550.1"/>
    <property type="molecule type" value="Genomic_DNA"/>
</dbReference>
<dbReference type="Proteomes" id="UP000439903">
    <property type="component" value="Unassembled WGS sequence"/>
</dbReference>
<dbReference type="Gene3D" id="1.20.1170.10">
    <property type="match status" value="1"/>
</dbReference>
<dbReference type="AlphaFoldDB" id="A0A8H3X5D7"/>
<name>A0A8H3X5D7_GIGMA</name>
<accession>A0A8H3X5D7</accession>
<evidence type="ECO:0000313" key="3">
    <source>
        <dbReference type="Proteomes" id="UP000439903"/>
    </source>
</evidence>
<feature type="coiled-coil region" evidence="1">
    <location>
        <begin position="132"/>
        <end position="159"/>
    </location>
</feature>
<reference evidence="2 3" key="1">
    <citation type="journal article" date="2019" name="Environ. Microbiol.">
        <title>At the nexus of three kingdoms: the genome of the mycorrhizal fungus Gigaspora margarita provides insights into plant, endobacterial and fungal interactions.</title>
        <authorList>
            <person name="Venice F."/>
            <person name="Ghignone S."/>
            <person name="Salvioli di Fossalunga A."/>
            <person name="Amselem J."/>
            <person name="Novero M."/>
            <person name="Xianan X."/>
            <person name="Sedzielewska Toro K."/>
            <person name="Morin E."/>
            <person name="Lipzen A."/>
            <person name="Grigoriev I.V."/>
            <person name="Henrissat B."/>
            <person name="Martin F.M."/>
            <person name="Bonfante P."/>
        </authorList>
    </citation>
    <scope>NUCLEOTIDE SEQUENCE [LARGE SCALE GENOMIC DNA]</scope>
    <source>
        <strain evidence="2 3">BEG34</strain>
    </source>
</reference>
<dbReference type="SUPFAM" id="SSF58100">
    <property type="entry name" value="Bacterial hemolysins"/>
    <property type="match status" value="1"/>
</dbReference>
<evidence type="ECO:0000256" key="1">
    <source>
        <dbReference type="SAM" id="Coils"/>
    </source>
</evidence>
<gene>
    <name evidence="2" type="ORF">F8M41_007686</name>
</gene>
<comment type="caution">
    <text evidence="2">The sequence shown here is derived from an EMBL/GenBank/DDBJ whole genome shotgun (WGS) entry which is preliminary data.</text>
</comment>